<dbReference type="GO" id="GO:0016208">
    <property type="term" value="F:AMP binding"/>
    <property type="evidence" value="ECO:0007669"/>
    <property type="project" value="TreeGrafter"/>
</dbReference>
<keyword evidence="8" id="KW-0808">Transferase</keyword>
<feature type="chain" id="PRO_5041352689" description="adenine phosphoribosyltransferase" evidence="10">
    <location>
        <begin position="26"/>
        <end position="115"/>
    </location>
</feature>
<keyword evidence="6" id="KW-0963">Cytoplasm</keyword>
<dbReference type="Proteomes" id="UP001174909">
    <property type="component" value="Unassembled WGS sequence"/>
</dbReference>
<name>A0AA35TGY2_GEOBA</name>
<evidence type="ECO:0000256" key="5">
    <source>
        <dbReference type="ARBA" id="ARBA00011893"/>
    </source>
</evidence>
<dbReference type="CDD" id="cd06223">
    <property type="entry name" value="PRTases_typeI"/>
    <property type="match status" value="1"/>
</dbReference>
<organism evidence="12 13">
    <name type="scientific">Geodia barretti</name>
    <name type="common">Barrett's horny sponge</name>
    <dbReference type="NCBI Taxonomy" id="519541"/>
    <lineage>
        <taxon>Eukaryota</taxon>
        <taxon>Metazoa</taxon>
        <taxon>Porifera</taxon>
        <taxon>Demospongiae</taxon>
        <taxon>Heteroscleromorpha</taxon>
        <taxon>Tetractinellida</taxon>
        <taxon>Astrophorina</taxon>
        <taxon>Geodiidae</taxon>
        <taxon>Geodia</taxon>
    </lineage>
</organism>
<reference evidence="12" key="1">
    <citation type="submission" date="2023-03" db="EMBL/GenBank/DDBJ databases">
        <authorList>
            <person name="Steffen K."/>
            <person name="Cardenas P."/>
        </authorList>
    </citation>
    <scope>NUCLEOTIDE SEQUENCE</scope>
</reference>
<protein>
    <recommendedName>
        <fullName evidence="5">adenine phosphoribosyltransferase</fullName>
        <ecNumber evidence="5">2.4.2.7</ecNumber>
    </recommendedName>
</protein>
<keyword evidence="7 12" id="KW-0328">Glycosyltransferase</keyword>
<evidence type="ECO:0000256" key="4">
    <source>
        <dbReference type="ARBA" id="ARBA00008391"/>
    </source>
</evidence>
<comment type="catalytic activity">
    <reaction evidence="1">
        <text>AMP + diphosphate = 5-phospho-alpha-D-ribose 1-diphosphate + adenine</text>
        <dbReference type="Rhea" id="RHEA:16609"/>
        <dbReference type="ChEBI" id="CHEBI:16708"/>
        <dbReference type="ChEBI" id="CHEBI:33019"/>
        <dbReference type="ChEBI" id="CHEBI:58017"/>
        <dbReference type="ChEBI" id="CHEBI:456215"/>
        <dbReference type="EC" id="2.4.2.7"/>
    </reaction>
</comment>
<dbReference type="GO" id="GO:0005737">
    <property type="term" value="C:cytoplasm"/>
    <property type="evidence" value="ECO:0007669"/>
    <property type="project" value="UniProtKB-SubCell"/>
</dbReference>
<dbReference type="InterPro" id="IPR050054">
    <property type="entry name" value="UPRTase/APRTase"/>
</dbReference>
<feature type="signal peptide" evidence="10">
    <location>
        <begin position="1"/>
        <end position="25"/>
    </location>
</feature>
<comment type="similarity">
    <text evidence="4">Belongs to the purine/pyrimidine phosphoribosyltransferase family.</text>
</comment>
<feature type="domain" description="Phosphoribosyltransferase" evidence="11">
    <location>
        <begin position="50"/>
        <end position="107"/>
    </location>
</feature>
<evidence type="ECO:0000256" key="2">
    <source>
        <dbReference type="ARBA" id="ARBA00004496"/>
    </source>
</evidence>
<comment type="pathway">
    <text evidence="3">Purine metabolism; AMP biosynthesis via salvage pathway; AMP from adenine: step 1/1.</text>
</comment>
<dbReference type="GO" id="GO:0006168">
    <property type="term" value="P:adenine salvage"/>
    <property type="evidence" value="ECO:0007669"/>
    <property type="project" value="TreeGrafter"/>
</dbReference>
<dbReference type="GO" id="GO:0003999">
    <property type="term" value="F:adenine phosphoribosyltransferase activity"/>
    <property type="evidence" value="ECO:0007669"/>
    <property type="project" value="UniProtKB-EC"/>
</dbReference>
<keyword evidence="9" id="KW-0660">Purine salvage</keyword>
<evidence type="ECO:0000256" key="10">
    <source>
        <dbReference type="SAM" id="SignalP"/>
    </source>
</evidence>
<accession>A0AA35TGY2</accession>
<evidence type="ECO:0000259" key="11">
    <source>
        <dbReference type="Pfam" id="PF00156"/>
    </source>
</evidence>
<evidence type="ECO:0000313" key="13">
    <source>
        <dbReference type="Proteomes" id="UP001174909"/>
    </source>
</evidence>
<dbReference type="Gene3D" id="3.40.50.2020">
    <property type="match status" value="1"/>
</dbReference>
<evidence type="ECO:0000256" key="6">
    <source>
        <dbReference type="ARBA" id="ARBA00022490"/>
    </source>
</evidence>
<dbReference type="EC" id="2.4.2.7" evidence="5"/>
<evidence type="ECO:0000256" key="7">
    <source>
        <dbReference type="ARBA" id="ARBA00022676"/>
    </source>
</evidence>
<keyword evidence="10" id="KW-0732">Signal</keyword>
<evidence type="ECO:0000256" key="8">
    <source>
        <dbReference type="ARBA" id="ARBA00022679"/>
    </source>
</evidence>
<dbReference type="GO" id="GO:0044209">
    <property type="term" value="P:AMP salvage"/>
    <property type="evidence" value="ECO:0007669"/>
    <property type="project" value="TreeGrafter"/>
</dbReference>
<evidence type="ECO:0000313" key="12">
    <source>
        <dbReference type="EMBL" id="CAI8047403.1"/>
    </source>
</evidence>
<evidence type="ECO:0000256" key="1">
    <source>
        <dbReference type="ARBA" id="ARBA00000868"/>
    </source>
</evidence>
<proteinExistence type="inferred from homology"/>
<dbReference type="InterPro" id="IPR000836">
    <property type="entry name" value="PRTase_dom"/>
</dbReference>
<dbReference type="PANTHER" id="PTHR32315">
    <property type="entry name" value="ADENINE PHOSPHORIBOSYLTRANSFERASE"/>
    <property type="match status" value="1"/>
</dbReference>
<comment type="subcellular location">
    <subcellularLocation>
        <location evidence="2">Cytoplasm</location>
    </subcellularLocation>
</comment>
<evidence type="ECO:0000256" key="3">
    <source>
        <dbReference type="ARBA" id="ARBA00004659"/>
    </source>
</evidence>
<sequence>MPVALFSAARLPIAWALALFPSARAENSPTVRMKLVMNWSMELIPLRFIRTPCSSGSRALICDDVIATGGTIAASIDLVEKLGSEVAGIAVLIELTFLNGREKFPDHDIFSLIEF</sequence>
<dbReference type="SUPFAM" id="SSF53271">
    <property type="entry name" value="PRTase-like"/>
    <property type="match status" value="1"/>
</dbReference>
<keyword evidence="13" id="KW-1185">Reference proteome</keyword>
<dbReference type="Pfam" id="PF00156">
    <property type="entry name" value="Pribosyltran"/>
    <property type="match status" value="1"/>
</dbReference>
<comment type="caution">
    <text evidence="12">The sequence shown here is derived from an EMBL/GenBank/DDBJ whole genome shotgun (WGS) entry which is preliminary data.</text>
</comment>
<dbReference type="InterPro" id="IPR029057">
    <property type="entry name" value="PRTase-like"/>
</dbReference>
<dbReference type="PANTHER" id="PTHR32315:SF3">
    <property type="entry name" value="ADENINE PHOSPHORIBOSYLTRANSFERASE"/>
    <property type="match status" value="1"/>
</dbReference>
<dbReference type="EMBL" id="CASHTH010003633">
    <property type="protein sequence ID" value="CAI8047403.1"/>
    <property type="molecule type" value="Genomic_DNA"/>
</dbReference>
<dbReference type="GO" id="GO:0002055">
    <property type="term" value="F:adenine binding"/>
    <property type="evidence" value="ECO:0007669"/>
    <property type="project" value="TreeGrafter"/>
</dbReference>
<dbReference type="GO" id="GO:0006166">
    <property type="term" value="P:purine ribonucleoside salvage"/>
    <property type="evidence" value="ECO:0007669"/>
    <property type="project" value="UniProtKB-KW"/>
</dbReference>
<gene>
    <name evidence="12" type="ORF">GBAR_LOCUS26198</name>
</gene>
<dbReference type="AlphaFoldDB" id="A0AA35TGY2"/>
<evidence type="ECO:0000256" key="9">
    <source>
        <dbReference type="ARBA" id="ARBA00022726"/>
    </source>
</evidence>